<proteinExistence type="predicted"/>
<dbReference type="RefSeq" id="WP_135435457.1">
    <property type="nucleotide sequence ID" value="NZ_SRLA01000003.1"/>
</dbReference>
<name>A0A4Z0P7P2_9BACT</name>
<feature type="transmembrane region" description="Helical" evidence="1">
    <location>
        <begin position="142"/>
        <end position="165"/>
    </location>
</feature>
<dbReference type="AlphaFoldDB" id="A0A4Z0P7P2"/>
<dbReference type="EMBL" id="SRLA01000003">
    <property type="protein sequence ID" value="TGE06688.1"/>
    <property type="molecule type" value="Genomic_DNA"/>
</dbReference>
<keyword evidence="3" id="KW-1185">Reference proteome</keyword>
<comment type="caution">
    <text evidence="2">The sequence shown here is derived from an EMBL/GenBank/DDBJ whole genome shotgun (WGS) entry which is preliminary data.</text>
</comment>
<dbReference type="Pfam" id="PF13858">
    <property type="entry name" value="DUF4199"/>
    <property type="match status" value="1"/>
</dbReference>
<evidence type="ECO:0000313" key="3">
    <source>
        <dbReference type="Proteomes" id="UP000298337"/>
    </source>
</evidence>
<dbReference type="Proteomes" id="UP000298337">
    <property type="component" value="Unassembled WGS sequence"/>
</dbReference>
<dbReference type="OrthoDB" id="1122768at2"/>
<feature type="transmembrane region" description="Helical" evidence="1">
    <location>
        <begin position="74"/>
        <end position="98"/>
    </location>
</feature>
<evidence type="ECO:0000256" key="1">
    <source>
        <dbReference type="SAM" id="Phobius"/>
    </source>
</evidence>
<gene>
    <name evidence="2" type="ORF">EU556_17820</name>
</gene>
<feature type="transmembrane region" description="Helical" evidence="1">
    <location>
        <begin position="15"/>
        <end position="36"/>
    </location>
</feature>
<feature type="transmembrane region" description="Helical" evidence="1">
    <location>
        <begin position="43"/>
        <end position="62"/>
    </location>
</feature>
<keyword evidence="1" id="KW-1133">Transmembrane helix</keyword>
<accession>A0A4Z0P7P2</accession>
<keyword evidence="1" id="KW-0812">Transmembrane</keyword>
<dbReference type="InterPro" id="IPR025250">
    <property type="entry name" value="DUF4199"/>
</dbReference>
<keyword evidence="1" id="KW-0472">Membrane</keyword>
<organism evidence="2 3">
    <name type="scientific">Hymenobacter fodinae</name>
    <dbReference type="NCBI Taxonomy" id="2510796"/>
    <lineage>
        <taxon>Bacteria</taxon>
        <taxon>Pseudomonadati</taxon>
        <taxon>Bacteroidota</taxon>
        <taxon>Cytophagia</taxon>
        <taxon>Cytophagales</taxon>
        <taxon>Hymenobacteraceae</taxon>
        <taxon>Hymenobacter</taxon>
    </lineage>
</organism>
<reference evidence="2 3" key="1">
    <citation type="submission" date="2019-04" db="EMBL/GenBank/DDBJ databases">
        <authorList>
            <person name="Feng G."/>
            <person name="Zhang J."/>
            <person name="Zhu H."/>
        </authorList>
    </citation>
    <scope>NUCLEOTIDE SEQUENCE [LARGE SCALE GENOMIC DNA]</scope>
    <source>
        <strain evidence="2 3">92R-1</strain>
    </source>
</reference>
<evidence type="ECO:0000313" key="2">
    <source>
        <dbReference type="EMBL" id="TGE06688.1"/>
    </source>
</evidence>
<sequence>MENTTTTVSPSSVGIRYGLVVGLITTIISFLQLAFISDPETPVRWLGALVGIGGIILAHKYFKQHNGGFMTYGQGLGIGTVLSAVGGLLSSVFSYIYINFIDPEYMGRVMELTRSRLEEKGIDDAQIDQAMAMAQKFSSGPITIVFGILISVLSGFVISLIISAITKHTRPEFE</sequence>
<dbReference type="Gene3D" id="1.10.1760.20">
    <property type="match status" value="1"/>
</dbReference>
<protein>
    <submittedName>
        <fullName evidence="2">DUF4199 domain-containing protein</fullName>
    </submittedName>
</protein>